<reference evidence="1" key="1">
    <citation type="submission" date="2023-01" db="EMBL/GenBank/DDBJ databases">
        <authorList>
            <person name="Van Ghelder C."/>
            <person name="Rancurel C."/>
        </authorList>
    </citation>
    <scope>NUCLEOTIDE SEQUENCE</scope>
    <source>
        <strain evidence="1">CNCM I-4278</strain>
    </source>
</reference>
<dbReference type="Gene3D" id="1.25.40.10">
    <property type="entry name" value="Tetratricopeptide repeat domain"/>
    <property type="match status" value="3"/>
</dbReference>
<dbReference type="InterPro" id="IPR019734">
    <property type="entry name" value="TPR_rpt"/>
</dbReference>
<dbReference type="EMBL" id="CAOQHR010000006">
    <property type="protein sequence ID" value="CAI6336305.1"/>
    <property type="molecule type" value="Genomic_DNA"/>
</dbReference>
<dbReference type="Gene3D" id="3.40.50.300">
    <property type="entry name" value="P-loop containing nucleotide triphosphate hydrolases"/>
    <property type="match status" value="1"/>
</dbReference>
<keyword evidence="2" id="KW-1185">Reference proteome</keyword>
<dbReference type="InterPro" id="IPR053137">
    <property type="entry name" value="NLR-like"/>
</dbReference>
<dbReference type="PANTHER" id="PTHR46082:SF6">
    <property type="entry name" value="AAA+ ATPASE DOMAIN-CONTAINING PROTEIN-RELATED"/>
    <property type="match status" value="1"/>
</dbReference>
<dbReference type="InterPro" id="IPR011990">
    <property type="entry name" value="TPR-like_helical_dom_sf"/>
</dbReference>
<name>A0A9W4XPS5_9PLEO</name>
<accession>A0A9W4XPS5</accession>
<dbReference type="InterPro" id="IPR027417">
    <property type="entry name" value="P-loop_NTPase"/>
</dbReference>
<sequence length="960" mass="108791">MSHISSTTTKAMHAAGAYETTRYSTAVPTLITPNLADPPVILSRIKKASSTMPSATDPDSVDRPGILNWIHYMCAAPARRAALVGPGGVGKSHLALQYYLDVKMAAPQSSIFWVHGGTAARFEEGYREIAATLQIPRYNDPDVDILELVRDWLSDEKIGPWTMVLDNADDIDVFLPQPQYRYMEFGLGRAPVRMVDDKLPLTNFLPRSDNGFVLVTSRSRDVATRVVGSKELTKSVKAMTSAQAVQLLRNKLEEPAPEPDLLDLANTLDCIPLAISQAAANINRSAHTLVSRYLDEFRTSDGKTNNRLSNDAGDLQRDFTAFNTIVSTWEISFEQIYQQRWSAADLMSLMSFFNGQNIPAFALRAWYSPKSAAGGRGSFGSDGEGGETDVDSGHDDFEGKFRYDQDIELLLAYSLVKSNDHRTLFDIHPMVRSCVQNYLSPQKKKFYATQFLKLMEQKFPRDAKAISPRSRALLPHIEPILYDEPTEDPELMNCYADLVMHVSKYALEKWQYRRAEKLSSMTLRVSETLWGNRGKKTLYRMWHHGKVLLWQGKYVEAEEIYRPLLARLKEKLGEGNVRTLSCVERLGECLRIGYKHTEALNLYREALAVSIRTQGEDGNNTLAILKGIGLVYVVQRRHGEAEAIMRRALGGTEGSGSKQGHSWSCLAWVLEAQGKFKEAGEIYRTMWAESQAQRGANHPVTLTHLLCLAKLVYLQNRYQEAELLCRQQLERSKEIEYQNHEVSSLELLAKCLSLQNKHQEAEMTMRRALEEQIIRTGKDQPVTVLLLINISEILRRAAIYAEAEKESRNAFEIGKMLLEDDQLRASSIHNWAITLHSLHRFKEALAMYEQALTSYRRKLDFGHPEIARCLSQFNSLLSEIQLRRELRIIRDPKQLGHNTSSTLEEDKVRELKTIYRNGFPRHWDDSLADVELDLGTDEKAEQEAVEKAYGLLSQLAIQNV</sequence>
<evidence type="ECO:0000313" key="2">
    <source>
        <dbReference type="Proteomes" id="UP001152607"/>
    </source>
</evidence>
<dbReference type="AlphaFoldDB" id="A0A9W4XPS5"/>
<organism evidence="1 2">
    <name type="scientific">Periconia digitata</name>
    <dbReference type="NCBI Taxonomy" id="1303443"/>
    <lineage>
        <taxon>Eukaryota</taxon>
        <taxon>Fungi</taxon>
        <taxon>Dikarya</taxon>
        <taxon>Ascomycota</taxon>
        <taxon>Pezizomycotina</taxon>
        <taxon>Dothideomycetes</taxon>
        <taxon>Pleosporomycetidae</taxon>
        <taxon>Pleosporales</taxon>
        <taxon>Massarineae</taxon>
        <taxon>Periconiaceae</taxon>
        <taxon>Periconia</taxon>
    </lineage>
</organism>
<dbReference type="SUPFAM" id="SSF52540">
    <property type="entry name" value="P-loop containing nucleoside triphosphate hydrolases"/>
    <property type="match status" value="1"/>
</dbReference>
<comment type="caution">
    <text evidence="1">The sequence shown here is derived from an EMBL/GenBank/DDBJ whole genome shotgun (WGS) entry which is preliminary data.</text>
</comment>
<dbReference type="Pfam" id="PF13424">
    <property type="entry name" value="TPR_12"/>
    <property type="match status" value="2"/>
</dbReference>
<dbReference type="PANTHER" id="PTHR46082">
    <property type="entry name" value="ATP/GTP-BINDING PROTEIN-RELATED"/>
    <property type="match status" value="1"/>
</dbReference>
<dbReference type="SUPFAM" id="SSF48452">
    <property type="entry name" value="TPR-like"/>
    <property type="match status" value="3"/>
</dbReference>
<evidence type="ECO:0000313" key="1">
    <source>
        <dbReference type="EMBL" id="CAI6336305.1"/>
    </source>
</evidence>
<gene>
    <name evidence="1" type="ORF">PDIGIT_LOCUS9400</name>
</gene>
<proteinExistence type="predicted"/>
<evidence type="ECO:0008006" key="3">
    <source>
        <dbReference type="Google" id="ProtNLM"/>
    </source>
</evidence>
<dbReference type="OrthoDB" id="20872at2759"/>
<dbReference type="Proteomes" id="UP001152607">
    <property type="component" value="Unassembled WGS sequence"/>
</dbReference>
<protein>
    <recommendedName>
        <fullName evidence="3">TPR-like protein</fullName>
    </recommendedName>
</protein>
<dbReference type="SMART" id="SM00028">
    <property type="entry name" value="TPR"/>
    <property type="match status" value="4"/>
</dbReference>